<evidence type="ECO:0000313" key="4">
    <source>
        <dbReference type="WBParaSite" id="EgrG_001056600"/>
    </source>
</evidence>
<reference evidence="2 3" key="1">
    <citation type="journal article" date="2013" name="Nature">
        <title>The genomes of four tapeworm species reveal adaptations to parasitism.</title>
        <authorList>
            <person name="Tsai I.J."/>
            <person name="Zarowiecki M."/>
            <person name="Holroyd N."/>
            <person name="Garciarrubio A."/>
            <person name="Sanchez-Flores A."/>
            <person name="Brooks K.L."/>
            <person name="Tracey A."/>
            <person name="Bobes R.J."/>
            <person name="Fragoso G."/>
            <person name="Sciutto E."/>
            <person name="Aslett M."/>
            <person name="Beasley H."/>
            <person name="Bennett H.M."/>
            <person name="Cai J."/>
            <person name="Camicia F."/>
            <person name="Clark R."/>
            <person name="Cucher M."/>
            <person name="De Silva N."/>
            <person name="Day T.A."/>
            <person name="Deplazes P."/>
            <person name="Estrada K."/>
            <person name="Fernandez C."/>
            <person name="Holland P.W."/>
            <person name="Hou J."/>
            <person name="Hu S."/>
            <person name="Huckvale T."/>
            <person name="Hung S.S."/>
            <person name="Kamenetzky L."/>
            <person name="Keane J.A."/>
            <person name="Kiss F."/>
            <person name="Koziol U."/>
            <person name="Lambert O."/>
            <person name="Liu K."/>
            <person name="Luo X."/>
            <person name="Luo Y."/>
            <person name="Macchiaroli N."/>
            <person name="Nichol S."/>
            <person name="Paps J."/>
            <person name="Parkinson J."/>
            <person name="Pouchkina-Stantcheva N."/>
            <person name="Riddiford N."/>
            <person name="Rosenzvit M."/>
            <person name="Salinas G."/>
            <person name="Wasmuth J.D."/>
            <person name="Zamanian M."/>
            <person name="Zheng Y."/>
            <person name="Cai X."/>
            <person name="Soberon X."/>
            <person name="Olson P.D."/>
            <person name="Laclette J.P."/>
            <person name="Brehm K."/>
            <person name="Berriman M."/>
            <person name="Garciarrubio A."/>
            <person name="Bobes R.J."/>
            <person name="Fragoso G."/>
            <person name="Sanchez-Flores A."/>
            <person name="Estrada K."/>
            <person name="Cevallos M.A."/>
            <person name="Morett E."/>
            <person name="Gonzalez V."/>
            <person name="Portillo T."/>
            <person name="Ochoa-Leyva A."/>
            <person name="Jose M.V."/>
            <person name="Sciutto E."/>
            <person name="Landa A."/>
            <person name="Jimenez L."/>
            <person name="Valdes V."/>
            <person name="Carrero J.C."/>
            <person name="Larralde C."/>
            <person name="Morales-Montor J."/>
            <person name="Limon-Lason J."/>
            <person name="Soberon X."/>
            <person name="Laclette J.P."/>
        </authorList>
    </citation>
    <scope>NUCLEOTIDE SEQUENCE [LARGE SCALE GENOMIC DNA]</scope>
</reference>
<gene>
    <name evidence="2" type="ORF">EgrG_001056600</name>
</gene>
<dbReference type="AlphaFoldDB" id="A0A068WJM8"/>
<dbReference type="WBParaSite" id="EgrG_001056600">
    <property type="protein sequence ID" value="EgrG_001056600"/>
    <property type="gene ID" value="EgrG_001056600"/>
</dbReference>
<name>A0A068WJM8_ECHGR</name>
<accession>A0A068WJM8</accession>
<feature type="region of interest" description="Disordered" evidence="1">
    <location>
        <begin position="44"/>
        <end position="69"/>
    </location>
</feature>
<dbReference type="EMBL" id="LK028577">
    <property type="protein sequence ID" value="CDS17799.1"/>
    <property type="molecule type" value="Genomic_DNA"/>
</dbReference>
<proteinExistence type="predicted"/>
<evidence type="ECO:0000256" key="1">
    <source>
        <dbReference type="SAM" id="MobiDB-lite"/>
    </source>
</evidence>
<sequence length="69" mass="7922">MKEFRKCRRKTAKSSMHGAEELLLQLAQTSVVKVYPPPTVIRLPHLPTFDDPPHEETTSNQNSKHQFPP</sequence>
<protein>
    <submittedName>
        <fullName evidence="4">Ovule protein</fullName>
    </submittedName>
</protein>
<reference evidence="2" key="2">
    <citation type="submission" date="2014-06" db="EMBL/GenBank/DDBJ databases">
        <authorList>
            <person name="Aslett M."/>
        </authorList>
    </citation>
    <scope>NUCLEOTIDE SEQUENCE</scope>
</reference>
<evidence type="ECO:0000313" key="2">
    <source>
        <dbReference type="EMBL" id="CDS17799.1"/>
    </source>
</evidence>
<feature type="compositionally biased region" description="Polar residues" evidence="1">
    <location>
        <begin position="58"/>
        <end position="69"/>
    </location>
</feature>
<evidence type="ECO:0000313" key="3">
    <source>
        <dbReference type="Proteomes" id="UP000492820"/>
    </source>
</evidence>
<reference evidence="4" key="3">
    <citation type="submission" date="2020-10" db="UniProtKB">
        <authorList>
            <consortium name="WormBaseParasite"/>
        </authorList>
    </citation>
    <scope>IDENTIFICATION</scope>
</reference>
<dbReference type="Proteomes" id="UP000492820">
    <property type="component" value="Unassembled WGS sequence"/>
</dbReference>
<organism evidence="2">
    <name type="scientific">Echinococcus granulosus</name>
    <name type="common">Hydatid tapeworm</name>
    <dbReference type="NCBI Taxonomy" id="6210"/>
    <lineage>
        <taxon>Eukaryota</taxon>
        <taxon>Metazoa</taxon>
        <taxon>Spiralia</taxon>
        <taxon>Lophotrochozoa</taxon>
        <taxon>Platyhelminthes</taxon>
        <taxon>Cestoda</taxon>
        <taxon>Eucestoda</taxon>
        <taxon>Cyclophyllidea</taxon>
        <taxon>Taeniidae</taxon>
        <taxon>Echinococcus</taxon>
        <taxon>Echinococcus granulosus group</taxon>
    </lineage>
</organism>